<gene>
    <name evidence="6" type="ORF">SAMN05660686_01262</name>
</gene>
<evidence type="ECO:0000256" key="2">
    <source>
        <dbReference type="ARBA" id="ARBA00023027"/>
    </source>
</evidence>
<evidence type="ECO:0000259" key="4">
    <source>
        <dbReference type="Pfam" id="PF03446"/>
    </source>
</evidence>
<dbReference type="InterPro" id="IPR015815">
    <property type="entry name" value="HIBADH-related"/>
</dbReference>
<reference evidence="6 7" key="1">
    <citation type="submission" date="2016-10" db="EMBL/GenBank/DDBJ databases">
        <authorList>
            <person name="Varghese N."/>
            <person name="Submissions S."/>
        </authorList>
    </citation>
    <scope>NUCLEOTIDE SEQUENCE [LARGE SCALE GENOMIC DNA]</scope>
    <source>
        <strain evidence="6 7">DSM 18839</strain>
    </source>
</reference>
<feature type="domain" description="3-hydroxyisobutyrate dehydrogenase-like NAD-binding" evidence="5">
    <location>
        <begin position="163"/>
        <end position="283"/>
    </location>
</feature>
<sequence length="295" mass="30828">MTNPIGFIGLGNAGASVCKALLDKGQTVIGFDLSPERRKAAAEIGVTLADSAADVASKADRIILSLPKPEASIAVVEEILAAGHRPSIIIETSTVTPATAIACHTRCRAEGVGFVDAAIAGGVASMASAKITFFLGGSPEEIALARPVLDLLAERIFELGPIGAGMGTKVVNNGVMHAVMVVLIEAFAMSTKLGVPVQTMVDILNREEGLMRPLVHRVQERMADGNYTGGMSVSNARKDSVLALETAQNLGVPLFATLASHTPYEIAEAKGMGDLDYAALATLWEDWASVSFEKK</sequence>
<dbReference type="EMBL" id="FNBW01000003">
    <property type="protein sequence ID" value="SDF41905.1"/>
    <property type="molecule type" value="Genomic_DNA"/>
</dbReference>
<comment type="caution">
    <text evidence="6">The sequence shown here is derived from an EMBL/GenBank/DDBJ whole genome shotgun (WGS) entry which is preliminary data.</text>
</comment>
<dbReference type="InterPro" id="IPR029154">
    <property type="entry name" value="HIBADH-like_NADP-bd"/>
</dbReference>
<dbReference type="OrthoDB" id="9792935at2"/>
<proteinExistence type="predicted"/>
<protein>
    <submittedName>
        <fullName evidence="6">3-hydroxyisobutyrate dehydrogenase</fullName>
    </submittedName>
</protein>
<dbReference type="Gene3D" id="1.10.1040.10">
    <property type="entry name" value="N-(1-d-carboxylethyl)-l-norvaline Dehydrogenase, domain 2"/>
    <property type="match status" value="1"/>
</dbReference>
<dbReference type="Gene3D" id="3.40.50.720">
    <property type="entry name" value="NAD(P)-binding Rossmann-like Domain"/>
    <property type="match status" value="1"/>
</dbReference>
<dbReference type="GO" id="GO:0016616">
    <property type="term" value="F:oxidoreductase activity, acting on the CH-OH group of donors, NAD or NADP as acceptor"/>
    <property type="evidence" value="ECO:0007669"/>
    <property type="project" value="TreeGrafter"/>
</dbReference>
<evidence type="ECO:0000313" key="6">
    <source>
        <dbReference type="EMBL" id="SDF41905.1"/>
    </source>
</evidence>
<name>A0A8G2BFR0_9PROT</name>
<dbReference type="SUPFAM" id="SSF48179">
    <property type="entry name" value="6-phosphogluconate dehydrogenase C-terminal domain-like"/>
    <property type="match status" value="1"/>
</dbReference>
<dbReference type="PANTHER" id="PTHR22981">
    <property type="entry name" value="3-HYDROXYISOBUTYRATE DEHYDROGENASE-RELATED"/>
    <property type="match status" value="1"/>
</dbReference>
<feature type="active site" evidence="3">
    <location>
        <position position="169"/>
    </location>
</feature>
<dbReference type="Pfam" id="PF14833">
    <property type="entry name" value="NAD_binding_11"/>
    <property type="match status" value="1"/>
</dbReference>
<evidence type="ECO:0000259" key="5">
    <source>
        <dbReference type="Pfam" id="PF14833"/>
    </source>
</evidence>
<organism evidence="6 7">
    <name type="scientific">Thalassobaculum litoreum DSM 18839</name>
    <dbReference type="NCBI Taxonomy" id="1123362"/>
    <lineage>
        <taxon>Bacteria</taxon>
        <taxon>Pseudomonadati</taxon>
        <taxon>Pseudomonadota</taxon>
        <taxon>Alphaproteobacteria</taxon>
        <taxon>Rhodospirillales</taxon>
        <taxon>Thalassobaculaceae</taxon>
        <taxon>Thalassobaculum</taxon>
    </lineage>
</organism>
<evidence type="ECO:0000256" key="1">
    <source>
        <dbReference type="ARBA" id="ARBA00023002"/>
    </source>
</evidence>
<dbReference type="Pfam" id="PF03446">
    <property type="entry name" value="NAD_binding_2"/>
    <property type="match status" value="1"/>
</dbReference>
<keyword evidence="2" id="KW-0520">NAD</keyword>
<dbReference type="AlphaFoldDB" id="A0A8G2BFR0"/>
<dbReference type="InterPro" id="IPR006115">
    <property type="entry name" value="6PGDH_NADP-bd"/>
</dbReference>
<dbReference type="Proteomes" id="UP000198615">
    <property type="component" value="Unassembled WGS sequence"/>
</dbReference>
<feature type="domain" description="6-phosphogluconate dehydrogenase NADP-binding" evidence="4">
    <location>
        <begin position="5"/>
        <end position="160"/>
    </location>
</feature>
<dbReference type="GO" id="GO:0050661">
    <property type="term" value="F:NADP binding"/>
    <property type="evidence" value="ECO:0007669"/>
    <property type="project" value="InterPro"/>
</dbReference>
<dbReference type="InterPro" id="IPR013328">
    <property type="entry name" value="6PGD_dom2"/>
</dbReference>
<dbReference type="GO" id="GO:0051287">
    <property type="term" value="F:NAD binding"/>
    <property type="evidence" value="ECO:0007669"/>
    <property type="project" value="InterPro"/>
</dbReference>
<dbReference type="PANTHER" id="PTHR22981:SF7">
    <property type="entry name" value="3-HYDROXYISOBUTYRATE DEHYDROGENASE, MITOCHONDRIAL"/>
    <property type="match status" value="1"/>
</dbReference>
<accession>A0A8G2BFR0</accession>
<dbReference type="SUPFAM" id="SSF51735">
    <property type="entry name" value="NAD(P)-binding Rossmann-fold domains"/>
    <property type="match status" value="1"/>
</dbReference>
<evidence type="ECO:0000313" key="7">
    <source>
        <dbReference type="Proteomes" id="UP000198615"/>
    </source>
</evidence>
<keyword evidence="1" id="KW-0560">Oxidoreductase</keyword>
<keyword evidence="7" id="KW-1185">Reference proteome</keyword>
<evidence type="ECO:0000256" key="3">
    <source>
        <dbReference type="PIRSR" id="PIRSR000103-1"/>
    </source>
</evidence>
<dbReference type="InterPro" id="IPR036291">
    <property type="entry name" value="NAD(P)-bd_dom_sf"/>
</dbReference>
<dbReference type="InterPro" id="IPR008927">
    <property type="entry name" value="6-PGluconate_DH-like_C_sf"/>
</dbReference>
<dbReference type="PIRSF" id="PIRSF000103">
    <property type="entry name" value="HIBADH"/>
    <property type="match status" value="1"/>
</dbReference>